<dbReference type="AlphaFoldDB" id="W2QML1"/>
<evidence type="ECO:0000256" key="1">
    <source>
        <dbReference type="SAM" id="MobiDB-lite"/>
    </source>
</evidence>
<feature type="region of interest" description="Disordered" evidence="1">
    <location>
        <begin position="127"/>
        <end position="149"/>
    </location>
</feature>
<protein>
    <submittedName>
        <fullName evidence="2">Uncharacterized protein</fullName>
    </submittedName>
</protein>
<feature type="region of interest" description="Disordered" evidence="1">
    <location>
        <begin position="12"/>
        <end position="68"/>
    </location>
</feature>
<dbReference type="Proteomes" id="UP000018817">
    <property type="component" value="Unassembled WGS sequence"/>
</dbReference>
<dbReference type="OrthoDB" id="129367at2759"/>
<name>W2QML1_PHYN3</name>
<dbReference type="VEuPathDB" id="FungiDB:PPTG_07967"/>
<proteinExistence type="predicted"/>
<reference evidence="2 3" key="2">
    <citation type="submission" date="2013-11" db="EMBL/GenBank/DDBJ databases">
        <title>The Genome Sequence of Phytophthora parasitica INRA-310.</title>
        <authorList>
            <consortium name="The Broad Institute Genomics Platform"/>
            <person name="Russ C."/>
            <person name="Tyler B."/>
            <person name="Panabieres F."/>
            <person name="Shan W."/>
            <person name="Tripathy S."/>
            <person name="Grunwald N."/>
            <person name="Machado M."/>
            <person name="Johnson C.S."/>
            <person name="Arredondo F."/>
            <person name="Hong C."/>
            <person name="Coffey M."/>
            <person name="Young S.K."/>
            <person name="Zeng Q."/>
            <person name="Gargeya S."/>
            <person name="Fitzgerald M."/>
            <person name="Abouelleil A."/>
            <person name="Alvarado L."/>
            <person name="Chapman S.B."/>
            <person name="Gainer-Dewar J."/>
            <person name="Goldberg J."/>
            <person name="Griggs A."/>
            <person name="Gujja S."/>
            <person name="Hansen M."/>
            <person name="Howarth C."/>
            <person name="Imamovic A."/>
            <person name="Ireland A."/>
            <person name="Larimer J."/>
            <person name="McCowan C."/>
            <person name="Murphy C."/>
            <person name="Pearson M."/>
            <person name="Poon T.W."/>
            <person name="Priest M."/>
            <person name="Roberts A."/>
            <person name="Saif S."/>
            <person name="Shea T."/>
            <person name="Sykes S."/>
            <person name="Wortman J."/>
            <person name="Nusbaum C."/>
            <person name="Birren B."/>
        </authorList>
    </citation>
    <scope>NUCLEOTIDE SEQUENCE [LARGE SCALE GENOMIC DNA]</scope>
    <source>
        <strain evidence="2 3">INRA-310</strain>
    </source>
</reference>
<reference evidence="3" key="1">
    <citation type="submission" date="2011-12" db="EMBL/GenBank/DDBJ databases">
        <authorList>
            <consortium name="The Broad Institute Genome Sequencing Platform"/>
            <person name="Russ C."/>
            <person name="Tyler B."/>
            <person name="Panabieres F."/>
            <person name="Shan W."/>
            <person name="Tripathy S."/>
            <person name="Grunwald N."/>
            <person name="Machado M."/>
            <person name="Young S.K."/>
            <person name="Zeng Q."/>
            <person name="Gargeya S."/>
            <person name="Fitzgerald M."/>
            <person name="Haas B."/>
            <person name="Abouelleil A."/>
            <person name="Alvarado L."/>
            <person name="Arachchi H.M."/>
            <person name="Berlin A."/>
            <person name="Chapman S.B."/>
            <person name="Gearin G."/>
            <person name="Goldberg J."/>
            <person name="Griggs A."/>
            <person name="Gujja S."/>
            <person name="Hansen M."/>
            <person name="Heiman D."/>
            <person name="Howarth C."/>
            <person name="Larimer J."/>
            <person name="Lui A."/>
            <person name="MacDonald P.J.P."/>
            <person name="McCowen C."/>
            <person name="Montmayeur A."/>
            <person name="Murphy C."/>
            <person name="Neiman D."/>
            <person name="Pearson M."/>
            <person name="Priest M."/>
            <person name="Roberts A."/>
            <person name="Saif S."/>
            <person name="Shea T."/>
            <person name="Sisk P."/>
            <person name="Stolte C."/>
            <person name="Sykes S."/>
            <person name="Wortman J."/>
            <person name="Nusbaum C."/>
            <person name="Birren B."/>
        </authorList>
    </citation>
    <scope>NUCLEOTIDE SEQUENCE [LARGE SCALE GENOMIC DNA]</scope>
    <source>
        <strain evidence="3">INRA-310</strain>
    </source>
</reference>
<dbReference type="RefSeq" id="XP_008900588.1">
    <property type="nucleotide sequence ID" value="XM_008902340.1"/>
</dbReference>
<feature type="compositionally biased region" description="Basic and acidic residues" evidence="1">
    <location>
        <begin position="57"/>
        <end position="68"/>
    </location>
</feature>
<organism evidence="2 3">
    <name type="scientific">Phytophthora nicotianae (strain INRA-310)</name>
    <name type="common">Phytophthora parasitica</name>
    <dbReference type="NCBI Taxonomy" id="761204"/>
    <lineage>
        <taxon>Eukaryota</taxon>
        <taxon>Sar</taxon>
        <taxon>Stramenopiles</taxon>
        <taxon>Oomycota</taxon>
        <taxon>Peronosporomycetes</taxon>
        <taxon>Peronosporales</taxon>
        <taxon>Peronosporaceae</taxon>
        <taxon>Phytophthora</taxon>
    </lineage>
</organism>
<evidence type="ECO:0000313" key="2">
    <source>
        <dbReference type="EMBL" id="ETN14348.1"/>
    </source>
</evidence>
<gene>
    <name evidence="2" type="ORF">PPTG_07967</name>
</gene>
<accession>W2QML1</accession>
<sequence>MSSVNVDILSTSLSTGYDTGDDATPHSVPHGSGARRARRAEPGEAVSQLDSRAASHHSPERRLRPHDVLDADDHVHHPAVGLEEVFYPVDCSYYLLLIHNQVSDLEHSPWFHHLPSVVSPPAVPQPHAAYPLSANSAPRNFHEPASGTA</sequence>
<evidence type="ECO:0000313" key="3">
    <source>
        <dbReference type="Proteomes" id="UP000018817"/>
    </source>
</evidence>
<dbReference type="GeneID" id="20177799"/>
<dbReference type="EMBL" id="KI669573">
    <property type="protein sequence ID" value="ETN14348.1"/>
    <property type="molecule type" value="Genomic_DNA"/>
</dbReference>